<protein>
    <recommendedName>
        <fullName evidence="1">AAA+ ATPase domain-containing protein</fullName>
    </recommendedName>
</protein>
<name>A0A6C0KEQ8_9ZZZZ</name>
<accession>A0A6C0KEQ8</accession>
<dbReference type="AlphaFoldDB" id="A0A6C0KEQ8"/>
<dbReference type="EMBL" id="MN740854">
    <property type="protein sequence ID" value="QHU15247.1"/>
    <property type="molecule type" value="Genomic_DNA"/>
</dbReference>
<proteinExistence type="predicted"/>
<dbReference type="SUPFAM" id="SSF52540">
    <property type="entry name" value="P-loop containing nucleoside triphosphate hydrolases"/>
    <property type="match status" value="1"/>
</dbReference>
<dbReference type="SMART" id="SM00382">
    <property type="entry name" value="AAA"/>
    <property type="match status" value="1"/>
</dbReference>
<reference evidence="2" key="1">
    <citation type="journal article" date="2020" name="Nature">
        <title>Giant virus diversity and host interactions through global metagenomics.</title>
        <authorList>
            <person name="Schulz F."/>
            <person name="Roux S."/>
            <person name="Paez-Espino D."/>
            <person name="Jungbluth S."/>
            <person name="Walsh D.A."/>
            <person name="Denef V.J."/>
            <person name="McMahon K.D."/>
            <person name="Konstantinidis K.T."/>
            <person name="Eloe-Fadrosh E.A."/>
            <person name="Kyrpides N.C."/>
            <person name="Woyke T."/>
        </authorList>
    </citation>
    <scope>NUCLEOTIDE SEQUENCE</scope>
    <source>
        <strain evidence="2">GVMAG-S-1103017-68</strain>
    </source>
</reference>
<evidence type="ECO:0000313" key="2">
    <source>
        <dbReference type="EMBL" id="QHU15247.1"/>
    </source>
</evidence>
<organism evidence="2">
    <name type="scientific">viral metagenome</name>
    <dbReference type="NCBI Taxonomy" id="1070528"/>
    <lineage>
        <taxon>unclassified sequences</taxon>
        <taxon>metagenomes</taxon>
        <taxon>organismal metagenomes</taxon>
    </lineage>
</organism>
<dbReference type="InterPro" id="IPR027417">
    <property type="entry name" value="P-loop_NTPase"/>
</dbReference>
<sequence>MDKKISLRGARSRECEQRIAILTQRTPQQPAYQRCAPRGLVGIQWNACKHLCSDWSQPFAITGRHGVGKTTVALLLVCKAGRRAFFANPEDDSAALLAMARRLDPRRDTLIIDDADANPKACQELLRRYRCAVVTAAKLPDALRAIPSVKLPALPPEVVQAAMQQCRPAISERACARVWAQARGDFRLAMTTVELGTYFSEIDHRDADDKAPLPTLAARIVDSSLPWADRAHAAQVAAGAEHLVHAGYVPRDAETLETWARRFSDIDVGAPAVALATHLGALCRTTGRGPKRKRSDAPRFAYPY</sequence>
<evidence type="ECO:0000259" key="1">
    <source>
        <dbReference type="SMART" id="SM00382"/>
    </source>
</evidence>
<dbReference type="InterPro" id="IPR003593">
    <property type="entry name" value="AAA+_ATPase"/>
</dbReference>
<feature type="domain" description="AAA+ ATPase" evidence="1">
    <location>
        <begin position="55"/>
        <end position="157"/>
    </location>
</feature>